<dbReference type="InterPro" id="IPR002716">
    <property type="entry name" value="PIN_dom"/>
</dbReference>
<sequence length="135" mass="15227">MLFLLDKSAHELARRDPDARRTFETMAVTGVLATCAIVELEILYSARNPTDHRRLKTYLRDQCVWLETSDDTLIAAADLQEAMLAAGMHRKPLPDLIIASVARVHGAVLVHHDRDFDDIATVASDLRTRWIVPPR</sequence>
<dbReference type="Proteomes" id="UP001058271">
    <property type="component" value="Chromosome"/>
</dbReference>
<feature type="domain" description="PIN" evidence="9">
    <location>
        <begin position="12"/>
        <end position="120"/>
    </location>
</feature>
<dbReference type="EMBL" id="CP073721">
    <property type="protein sequence ID" value="UWZ34735.1"/>
    <property type="molecule type" value="Genomic_DNA"/>
</dbReference>
<organism evidence="10 11">
    <name type="scientific">Dactylosporangium roseum</name>
    <dbReference type="NCBI Taxonomy" id="47989"/>
    <lineage>
        <taxon>Bacteria</taxon>
        <taxon>Bacillati</taxon>
        <taxon>Actinomycetota</taxon>
        <taxon>Actinomycetes</taxon>
        <taxon>Micromonosporales</taxon>
        <taxon>Micromonosporaceae</taxon>
        <taxon>Dactylosporangium</taxon>
    </lineage>
</organism>
<evidence type="ECO:0000256" key="8">
    <source>
        <dbReference type="HAMAP-Rule" id="MF_00265"/>
    </source>
</evidence>
<keyword evidence="4 8" id="KW-0479">Metal-binding</keyword>
<evidence type="ECO:0000313" key="11">
    <source>
        <dbReference type="Proteomes" id="UP001058271"/>
    </source>
</evidence>
<dbReference type="EC" id="3.1.-.-" evidence="8"/>
<dbReference type="InterPro" id="IPR050556">
    <property type="entry name" value="Type_II_TA_system_RNase"/>
</dbReference>
<dbReference type="Gene3D" id="3.40.50.1010">
    <property type="entry name" value="5'-nuclease"/>
    <property type="match status" value="1"/>
</dbReference>
<dbReference type="RefSeq" id="WP_260724069.1">
    <property type="nucleotide sequence ID" value="NZ_BAAABS010000052.1"/>
</dbReference>
<keyword evidence="11" id="KW-1185">Reference proteome</keyword>
<evidence type="ECO:0000256" key="5">
    <source>
        <dbReference type="ARBA" id="ARBA00022801"/>
    </source>
</evidence>
<keyword evidence="6 8" id="KW-0460">Magnesium</keyword>
<evidence type="ECO:0000256" key="6">
    <source>
        <dbReference type="ARBA" id="ARBA00022842"/>
    </source>
</evidence>
<comment type="similarity">
    <text evidence="7 8">Belongs to the PINc/VapC protein family.</text>
</comment>
<evidence type="ECO:0000256" key="2">
    <source>
        <dbReference type="ARBA" id="ARBA00022649"/>
    </source>
</evidence>
<evidence type="ECO:0000256" key="3">
    <source>
        <dbReference type="ARBA" id="ARBA00022722"/>
    </source>
</evidence>
<dbReference type="PANTHER" id="PTHR33653:SF1">
    <property type="entry name" value="RIBONUCLEASE VAPC2"/>
    <property type="match status" value="1"/>
</dbReference>
<evidence type="ECO:0000313" key="10">
    <source>
        <dbReference type="EMBL" id="UWZ34735.1"/>
    </source>
</evidence>
<keyword evidence="2 8" id="KW-1277">Toxin-antitoxin system</keyword>
<evidence type="ECO:0000256" key="7">
    <source>
        <dbReference type="ARBA" id="ARBA00038093"/>
    </source>
</evidence>
<evidence type="ECO:0000256" key="4">
    <source>
        <dbReference type="ARBA" id="ARBA00022723"/>
    </source>
</evidence>
<proteinExistence type="inferred from homology"/>
<keyword evidence="8" id="KW-0800">Toxin</keyword>
<dbReference type="SUPFAM" id="SSF88723">
    <property type="entry name" value="PIN domain-like"/>
    <property type="match status" value="1"/>
</dbReference>
<evidence type="ECO:0000256" key="1">
    <source>
        <dbReference type="ARBA" id="ARBA00001946"/>
    </source>
</evidence>
<evidence type="ECO:0000259" key="9">
    <source>
        <dbReference type="Pfam" id="PF01850"/>
    </source>
</evidence>
<keyword evidence="3 8" id="KW-0540">Nuclease</keyword>
<accession>A0ABY5YYA3</accession>
<reference evidence="10" key="1">
    <citation type="submission" date="2021-04" db="EMBL/GenBank/DDBJ databases">
        <title>Biosynthetic gene clusters of Dactylosporangioum roseum.</title>
        <authorList>
            <person name="Hartkoorn R.C."/>
            <person name="Beaudoing E."/>
            <person name="Hot D."/>
            <person name="Moureu S."/>
        </authorList>
    </citation>
    <scope>NUCLEOTIDE SEQUENCE</scope>
    <source>
        <strain evidence="10">NRRL B-16295</strain>
    </source>
</reference>
<gene>
    <name evidence="8" type="primary">vapC</name>
    <name evidence="10" type="ORF">Drose_26455</name>
</gene>
<comment type="cofactor">
    <cofactor evidence="1 8">
        <name>Mg(2+)</name>
        <dbReference type="ChEBI" id="CHEBI:18420"/>
    </cofactor>
</comment>
<dbReference type="HAMAP" id="MF_00265">
    <property type="entry name" value="VapC_Nob1"/>
    <property type="match status" value="1"/>
</dbReference>
<dbReference type="PANTHER" id="PTHR33653">
    <property type="entry name" value="RIBONUCLEASE VAPC2"/>
    <property type="match status" value="1"/>
</dbReference>
<name>A0ABY5YYA3_9ACTN</name>
<protein>
    <recommendedName>
        <fullName evidence="8">Ribonuclease VapC</fullName>
        <shortName evidence="8">RNase VapC</shortName>
        <ecNumber evidence="8">3.1.-.-</ecNumber>
    </recommendedName>
    <alternativeName>
        <fullName evidence="8">Toxin VapC</fullName>
    </alternativeName>
</protein>
<comment type="function">
    <text evidence="8">Toxic component of a toxin-antitoxin (TA) system. An RNase.</text>
</comment>
<keyword evidence="5 8" id="KW-0378">Hydrolase</keyword>
<feature type="binding site" evidence="8">
    <location>
        <position position="6"/>
    </location>
    <ligand>
        <name>Mg(2+)</name>
        <dbReference type="ChEBI" id="CHEBI:18420"/>
    </ligand>
</feature>
<dbReference type="InterPro" id="IPR029060">
    <property type="entry name" value="PIN-like_dom_sf"/>
</dbReference>
<dbReference type="InterPro" id="IPR022907">
    <property type="entry name" value="VapC_family"/>
</dbReference>
<dbReference type="Pfam" id="PF01850">
    <property type="entry name" value="PIN"/>
    <property type="match status" value="1"/>
</dbReference>
<feature type="binding site" evidence="8">
    <location>
        <position position="95"/>
    </location>
    <ligand>
        <name>Mg(2+)</name>
        <dbReference type="ChEBI" id="CHEBI:18420"/>
    </ligand>
</feature>